<dbReference type="SUPFAM" id="SSF56112">
    <property type="entry name" value="Protein kinase-like (PK-like)"/>
    <property type="match status" value="1"/>
</dbReference>
<evidence type="ECO:0000256" key="1">
    <source>
        <dbReference type="SAM" id="MobiDB-lite"/>
    </source>
</evidence>
<dbReference type="InterPro" id="IPR002227">
    <property type="entry name" value="Tyrosinase_Cu-bd"/>
</dbReference>
<protein>
    <recommendedName>
        <fullName evidence="2">Tyrosinase copper-binding domain-containing protein</fullName>
    </recommendedName>
</protein>
<gene>
    <name evidence="3" type="ORF">T440DRAFT_472040</name>
</gene>
<feature type="region of interest" description="Disordered" evidence="1">
    <location>
        <begin position="54"/>
        <end position="73"/>
    </location>
</feature>
<evidence type="ECO:0000313" key="3">
    <source>
        <dbReference type="EMBL" id="KAF2846187.1"/>
    </source>
</evidence>
<dbReference type="Proteomes" id="UP000799423">
    <property type="component" value="Unassembled WGS sequence"/>
</dbReference>
<dbReference type="PROSITE" id="PS00498">
    <property type="entry name" value="TYROSINASE_2"/>
    <property type="match status" value="1"/>
</dbReference>
<dbReference type="AlphaFoldDB" id="A0A6A7AV00"/>
<keyword evidence="4" id="KW-1185">Reference proteome</keyword>
<dbReference type="EMBL" id="MU006337">
    <property type="protein sequence ID" value="KAF2846187.1"/>
    <property type="molecule type" value="Genomic_DNA"/>
</dbReference>
<proteinExistence type="predicted"/>
<dbReference type="OrthoDB" id="4267316at2759"/>
<name>A0A6A7AV00_9PLEO</name>
<accession>A0A6A7AV00</accession>
<evidence type="ECO:0000259" key="2">
    <source>
        <dbReference type="PROSITE" id="PS00498"/>
    </source>
</evidence>
<feature type="domain" description="Tyrosinase copper-binding" evidence="2">
    <location>
        <begin position="133"/>
        <end position="144"/>
    </location>
</feature>
<organism evidence="3 4">
    <name type="scientific">Plenodomus tracheiphilus IPT5</name>
    <dbReference type="NCBI Taxonomy" id="1408161"/>
    <lineage>
        <taxon>Eukaryota</taxon>
        <taxon>Fungi</taxon>
        <taxon>Dikarya</taxon>
        <taxon>Ascomycota</taxon>
        <taxon>Pezizomycotina</taxon>
        <taxon>Dothideomycetes</taxon>
        <taxon>Pleosporomycetidae</taxon>
        <taxon>Pleosporales</taxon>
        <taxon>Pleosporineae</taxon>
        <taxon>Leptosphaeriaceae</taxon>
        <taxon>Plenodomus</taxon>
    </lineage>
</organism>
<evidence type="ECO:0000313" key="4">
    <source>
        <dbReference type="Proteomes" id="UP000799423"/>
    </source>
</evidence>
<dbReference type="GO" id="GO:0016491">
    <property type="term" value="F:oxidoreductase activity"/>
    <property type="evidence" value="ECO:0007669"/>
    <property type="project" value="InterPro"/>
</dbReference>
<reference evidence="3" key="1">
    <citation type="submission" date="2020-01" db="EMBL/GenBank/DDBJ databases">
        <authorList>
            <consortium name="DOE Joint Genome Institute"/>
            <person name="Haridas S."/>
            <person name="Albert R."/>
            <person name="Binder M."/>
            <person name="Bloem J."/>
            <person name="Labutti K."/>
            <person name="Salamov A."/>
            <person name="Andreopoulos B."/>
            <person name="Baker S.E."/>
            <person name="Barry K."/>
            <person name="Bills G."/>
            <person name="Bluhm B.H."/>
            <person name="Cannon C."/>
            <person name="Castanera R."/>
            <person name="Culley D.E."/>
            <person name="Daum C."/>
            <person name="Ezra D."/>
            <person name="Gonzalez J.B."/>
            <person name="Henrissat B."/>
            <person name="Kuo A."/>
            <person name="Liang C."/>
            <person name="Lipzen A."/>
            <person name="Lutzoni F."/>
            <person name="Magnuson J."/>
            <person name="Mondo S."/>
            <person name="Nolan M."/>
            <person name="Ohm R."/>
            <person name="Pangilinan J."/>
            <person name="Park H.-J."/>
            <person name="Ramirez L."/>
            <person name="Alfaro M."/>
            <person name="Sun H."/>
            <person name="Tritt A."/>
            <person name="Yoshinaga Y."/>
            <person name="Zwiers L.-H."/>
            <person name="Turgeon B.G."/>
            <person name="Goodwin S.B."/>
            <person name="Spatafora J.W."/>
            <person name="Crous P.W."/>
            <person name="Grigoriev I.V."/>
        </authorList>
    </citation>
    <scope>NUCLEOTIDE SEQUENCE</scope>
    <source>
        <strain evidence="3">IPT5</strain>
    </source>
</reference>
<sequence>MPAEATNPPSDLNYVHNTHSMSDLSDHIATGLISPPTTPPKKLATPYTIGSRFTARRHRPPPVDYEGHTDGTNRGDLNDASHLDWCLSHPPKTGGIITEEYCDIEVARPIRTGVDYGAQVVLLRDGLIAKIFDPLFYRFHDQHDWAPPKNPRKRNVTLITDDEYLVETAAYTHLTKAGVVGNLTPAYHGSWVFDVPVNIKGESRSRQVHMILLEYVAGTRMLDINPQDLTQAERENIMFKAIEAETDLALAGVRHGDFEPRNIILCPSTPSSTDEDASANSSPVADPNLRICIIDFADSGIFSTPDGQPSKLKNRNPLFQWSEPDVWTDYGWLPHYKEAQDWLWRMWSDGGKDGKYVAVEKHPDQYGIRLKEANSTSNASEALQAESGATMALD</sequence>
<dbReference type="InterPro" id="IPR011009">
    <property type="entry name" value="Kinase-like_dom_sf"/>
</dbReference>